<feature type="domain" description="Right handed beta helix" evidence="1">
    <location>
        <begin position="386"/>
        <end position="545"/>
    </location>
</feature>
<dbReference type="AlphaFoldDB" id="A0A3D9L5U0"/>
<reference evidence="3 4" key="1">
    <citation type="submission" date="2018-07" db="EMBL/GenBank/DDBJ databases">
        <title>Genomic Encyclopedia of Type Strains, Phase IV (KMG-IV): sequencing the most valuable type-strain genomes for metagenomic binning, comparative biology and taxonomic classification.</title>
        <authorList>
            <person name="Goeker M."/>
        </authorList>
    </citation>
    <scope>NUCLEOTIDE SEQUENCE [LARGE SCALE GENOMIC DNA]</scope>
    <source>
        <strain evidence="3 4">DSM 4134</strain>
    </source>
</reference>
<organism evidence="3 4">
    <name type="scientific">Marinoscillum furvescens DSM 4134</name>
    <dbReference type="NCBI Taxonomy" id="1122208"/>
    <lineage>
        <taxon>Bacteria</taxon>
        <taxon>Pseudomonadati</taxon>
        <taxon>Bacteroidota</taxon>
        <taxon>Cytophagia</taxon>
        <taxon>Cytophagales</taxon>
        <taxon>Reichenbachiellaceae</taxon>
        <taxon>Marinoscillum</taxon>
    </lineage>
</organism>
<proteinExistence type="predicted"/>
<dbReference type="PANTHER" id="PTHR36453">
    <property type="entry name" value="SECRETED PROTEIN-RELATED"/>
    <property type="match status" value="1"/>
</dbReference>
<dbReference type="GO" id="GO:0016829">
    <property type="term" value="F:lyase activity"/>
    <property type="evidence" value="ECO:0007669"/>
    <property type="project" value="UniProtKB-KW"/>
</dbReference>
<dbReference type="SMART" id="SM00710">
    <property type="entry name" value="PbH1"/>
    <property type="match status" value="4"/>
</dbReference>
<protein>
    <submittedName>
        <fullName evidence="3">Parallel beta helix pectate lyase-like protein</fullName>
    </submittedName>
</protein>
<dbReference type="Gene3D" id="2.160.20.10">
    <property type="entry name" value="Single-stranded right-handed beta-helix, Pectin lyase-like"/>
    <property type="match status" value="1"/>
</dbReference>
<dbReference type="EMBL" id="QREG01000003">
    <property type="protein sequence ID" value="REE01548.1"/>
    <property type="molecule type" value="Genomic_DNA"/>
</dbReference>
<name>A0A3D9L5U0_MARFU</name>
<gene>
    <name evidence="3" type="ORF">C7460_10364</name>
</gene>
<dbReference type="InterPro" id="IPR006626">
    <property type="entry name" value="PbH1"/>
</dbReference>
<dbReference type="OrthoDB" id="9808066at2"/>
<feature type="domain" description="GH141-like insertion" evidence="2">
    <location>
        <begin position="73"/>
        <end position="232"/>
    </location>
</feature>
<dbReference type="Pfam" id="PF13229">
    <property type="entry name" value="Beta_helix"/>
    <property type="match status" value="2"/>
</dbReference>
<evidence type="ECO:0000259" key="1">
    <source>
        <dbReference type="Pfam" id="PF13229"/>
    </source>
</evidence>
<evidence type="ECO:0000259" key="2">
    <source>
        <dbReference type="Pfam" id="PF21231"/>
    </source>
</evidence>
<dbReference type="InterPro" id="IPR011050">
    <property type="entry name" value="Pectin_lyase_fold/virulence"/>
</dbReference>
<keyword evidence="4" id="KW-1185">Reference proteome</keyword>
<dbReference type="InterPro" id="IPR048482">
    <property type="entry name" value="GH141_ins"/>
</dbReference>
<accession>A0A3D9L5U0</accession>
<dbReference type="PANTHER" id="PTHR36453:SF1">
    <property type="entry name" value="RIGHT HANDED BETA HELIX DOMAIN-CONTAINING PROTEIN"/>
    <property type="match status" value="1"/>
</dbReference>
<dbReference type="SUPFAM" id="SSF51126">
    <property type="entry name" value="Pectin lyase-like"/>
    <property type="match status" value="1"/>
</dbReference>
<dbReference type="Pfam" id="PF21231">
    <property type="entry name" value="GH141_M"/>
    <property type="match status" value="1"/>
</dbReference>
<comment type="caution">
    <text evidence="3">The sequence shown here is derived from an EMBL/GenBank/DDBJ whole genome shotgun (WGS) entry which is preliminary data.</text>
</comment>
<keyword evidence="3" id="KW-0456">Lyase</keyword>
<sequence length="616" mass="68279">MAIHIQAGDNIIAAVAEARKSGDRNITFGAGDHFLDEPIVLGAEDAGLKISGEEGARLFGGKRINGWQQKSENLWSAKVPEVKDGSWDFRMLIVNDRYASRARYPEEGFLIHETDFDVTWLSTYEGGFERKPTYEELTTLKYKDGDLTEHFEPANAELTIFHMWDESLVGIKGIDRDSRTLTFSNPSGWPPGAFAKAYNFEKRYIVWNTIEGMTQPGQWFLDRANGEVVYWPLPDEDMNEVEVIAPMVENLLIVGDNQGDVTTGITIANLSLSGTNAPLMSGAFGAKLFDGAISLRNVHNVTLENLSLYNVGAHCIKASGDNIKISSCHLHHAGAGAIRLVGSRGVVYNNHIHHIGRTFPSAIALYVGATDPNVPEEWVPGQAYTDCEIQHNELHDVPYAAICAGGKNLKITKNLIYRAMQDLYDGAGIYITFCNNALVKHNFIKDIKDSPGAGTSAYYLDEKAIDCLVEENMEINVPRPSHNHISRNNTFRNNYFIIEGKGWFSMERSEGYTFEKNVVVAGDGFELFDLAAVSTLKDNILFSGKGKLITKDLNKYEVMKTYEIDLKDGNTNEDPMLESYRDGKVVFAAGSPAERLGIKPIDVSDAGLIKEELVIN</sequence>
<dbReference type="RefSeq" id="WP_115866837.1">
    <property type="nucleotide sequence ID" value="NZ_QREG01000003.1"/>
</dbReference>
<feature type="domain" description="Right handed beta helix" evidence="1">
    <location>
        <begin position="292"/>
        <end position="360"/>
    </location>
</feature>
<dbReference type="InterPro" id="IPR039448">
    <property type="entry name" value="Beta_helix"/>
</dbReference>
<evidence type="ECO:0000313" key="3">
    <source>
        <dbReference type="EMBL" id="REE01548.1"/>
    </source>
</evidence>
<dbReference type="InterPro" id="IPR012334">
    <property type="entry name" value="Pectin_lyas_fold"/>
</dbReference>
<dbReference type="Proteomes" id="UP000256779">
    <property type="component" value="Unassembled WGS sequence"/>
</dbReference>
<evidence type="ECO:0000313" key="4">
    <source>
        <dbReference type="Proteomes" id="UP000256779"/>
    </source>
</evidence>